<sequence>MFARGAYTSEILATREEMIAAENRLRANLGGHELRDMSRN</sequence>
<reference evidence="1 2" key="1">
    <citation type="submission" date="2023-03" db="EMBL/GenBank/DDBJ databases">
        <title>NovoSphingobium album sp. nov. isolated from polycyclic aromatic hydrocarbons- and heavy-metal polluted soil.</title>
        <authorList>
            <person name="Liu Z."/>
            <person name="Wang K."/>
        </authorList>
    </citation>
    <scope>NUCLEOTIDE SEQUENCE [LARGE SCALE GENOMIC DNA]</scope>
    <source>
        <strain evidence="1 2">H3SJ31-1</strain>
    </source>
</reference>
<gene>
    <name evidence="1" type="ORF">PYV00_10485</name>
</gene>
<evidence type="ECO:0000313" key="1">
    <source>
        <dbReference type="EMBL" id="MDE8652142.1"/>
    </source>
</evidence>
<dbReference type="RefSeq" id="WP_275228212.1">
    <property type="nucleotide sequence ID" value="NZ_JARESE010000028.1"/>
</dbReference>
<organism evidence="1 2">
    <name type="scientific">Novosphingobium album</name>
    <name type="common">ex Liu et al. 2023</name>
    <dbReference type="NCBI Taxonomy" id="3031130"/>
    <lineage>
        <taxon>Bacteria</taxon>
        <taxon>Pseudomonadati</taxon>
        <taxon>Pseudomonadota</taxon>
        <taxon>Alphaproteobacteria</taxon>
        <taxon>Sphingomonadales</taxon>
        <taxon>Sphingomonadaceae</taxon>
        <taxon>Novosphingobium</taxon>
    </lineage>
</organism>
<dbReference type="EMBL" id="JARESE010000028">
    <property type="protein sequence ID" value="MDE8652142.1"/>
    <property type="molecule type" value="Genomic_DNA"/>
</dbReference>
<evidence type="ECO:0000313" key="2">
    <source>
        <dbReference type="Proteomes" id="UP001216253"/>
    </source>
</evidence>
<keyword evidence="2" id="KW-1185">Reference proteome</keyword>
<protein>
    <submittedName>
        <fullName evidence="1">Uncharacterized protein</fullName>
    </submittedName>
</protein>
<dbReference type="Proteomes" id="UP001216253">
    <property type="component" value="Unassembled WGS sequence"/>
</dbReference>
<name>A0ABT5WQ21_9SPHN</name>
<proteinExistence type="predicted"/>
<accession>A0ABT5WQ21</accession>
<comment type="caution">
    <text evidence="1">The sequence shown here is derived from an EMBL/GenBank/DDBJ whole genome shotgun (WGS) entry which is preliminary data.</text>
</comment>